<dbReference type="GO" id="GO:0032259">
    <property type="term" value="P:methylation"/>
    <property type="evidence" value="ECO:0007669"/>
    <property type="project" value="UniProtKB-KW"/>
</dbReference>
<sequence length="227" mass="24460">MTEQTSARTYLESTRTSYDTVAADYAELLADELAAKPLDRAILGAFAEVVGPKARAAELGCGPGRVTAHLRGLGLEGIFGIDLSPGMVEVARQRHPDIRFEVGSMTELDLPDASLDGAVAWYSTVHTPPELLPTVFAEIHRVLAPGGRLLLAFKAGDLHRKLSQGYGHDVDLDVYWLPPDQVAALLTDAGFTLDARLVRAPHESERAFQGEQAFFVATHSSPEAPTT</sequence>
<dbReference type="InterPro" id="IPR029063">
    <property type="entry name" value="SAM-dependent_MTases_sf"/>
</dbReference>
<comment type="caution">
    <text evidence="2">The sequence shown here is derived from an EMBL/GenBank/DDBJ whole genome shotgun (WGS) entry which is preliminary data.</text>
</comment>
<dbReference type="Gene3D" id="3.40.50.150">
    <property type="entry name" value="Vaccinia Virus protein VP39"/>
    <property type="match status" value="1"/>
</dbReference>
<dbReference type="SUPFAM" id="SSF53335">
    <property type="entry name" value="S-adenosyl-L-methionine-dependent methyltransferases"/>
    <property type="match status" value="1"/>
</dbReference>
<evidence type="ECO:0000313" key="2">
    <source>
        <dbReference type="EMBL" id="MBF9072267.1"/>
    </source>
</evidence>
<dbReference type="RefSeq" id="WP_196197426.1">
    <property type="nucleotide sequence ID" value="NZ_JADPRT010000015.1"/>
</dbReference>
<keyword evidence="2" id="KW-0489">Methyltransferase</keyword>
<proteinExistence type="predicted"/>
<dbReference type="GO" id="GO:0008168">
    <property type="term" value="F:methyltransferase activity"/>
    <property type="evidence" value="ECO:0007669"/>
    <property type="project" value="UniProtKB-KW"/>
</dbReference>
<reference evidence="2" key="1">
    <citation type="submission" date="2020-11" db="EMBL/GenBank/DDBJ databases">
        <title>Isolation and identification of active actinomycetes.</title>
        <authorList>
            <person name="Yu B."/>
        </authorList>
    </citation>
    <scope>NUCLEOTIDE SEQUENCE</scope>
    <source>
        <strain evidence="2">NEAU-YB345</strain>
    </source>
</reference>
<dbReference type="EMBL" id="JADPRT010000015">
    <property type="protein sequence ID" value="MBF9072267.1"/>
    <property type="molecule type" value="Genomic_DNA"/>
</dbReference>
<organism evidence="2 3">
    <name type="scientific">Streptacidiphilus fuscans</name>
    <dbReference type="NCBI Taxonomy" id="2789292"/>
    <lineage>
        <taxon>Bacteria</taxon>
        <taxon>Bacillati</taxon>
        <taxon>Actinomycetota</taxon>
        <taxon>Actinomycetes</taxon>
        <taxon>Kitasatosporales</taxon>
        <taxon>Streptomycetaceae</taxon>
        <taxon>Streptacidiphilus</taxon>
    </lineage>
</organism>
<dbReference type="CDD" id="cd02440">
    <property type="entry name" value="AdoMet_MTases"/>
    <property type="match status" value="1"/>
</dbReference>
<keyword evidence="2" id="KW-0808">Transferase</keyword>
<feature type="domain" description="Methyltransferase" evidence="1">
    <location>
        <begin position="58"/>
        <end position="147"/>
    </location>
</feature>
<dbReference type="Proteomes" id="UP000657385">
    <property type="component" value="Unassembled WGS sequence"/>
</dbReference>
<dbReference type="AlphaFoldDB" id="A0A931BBM1"/>
<protein>
    <submittedName>
        <fullName evidence="2">Class I SAM-dependent methyltransferase</fullName>
    </submittedName>
</protein>
<dbReference type="InterPro" id="IPR041698">
    <property type="entry name" value="Methyltransf_25"/>
</dbReference>
<dbReference type="PANTHER" id="PTHR42912">
    <property type="entry name" value="METHYLTRANSFERASE"/>
    <property type="match status" value="1"/>
</dbReference>
<name>A0A931BBM1_9ACTN</name>
<evidence type="ECO:0000313" key="3">
    <source>
        <dbReference type="Proteomes" id="UP000657385"/>
    </source>
</evidence>
<keyword evidence="3" id="KW-1185">Reference proteome</keyword>
<gene>
    <name evidence="2" type="ORF">I2501_30005</name>
</gene>
<evidence type="ECO:0000259" key="1">
    <source>
        <dbReference type="Pfam" id="PF13649"/>
    </source>
</evidence>
<dbReference type="Pfam" id="PF13649">
    <property type="entry name" value="Methyltransf_25"/>
    <property type="match status" value="1"/>
</dbReference>
<accession>A0A931BBM1</accession>
<dbReference type="InterPro" id="IPR050508">
    <property type="entry name" value="Methyltransf_Superfamily"/>
</dbReference>